<proteinExistence type="inferred from homology"/>
<evidence type="ECO:0000259" key="6">
    <source>
        <dbReference type="PROSITE" id="PS51898"/>
    </source>
</evidence>
<accession>A0A1V8NRH5</accession>
<dbReference type="Proteomes" id="UP000192573">
    <property type="component" value="Unassembled WGS sequence"/>
</dbReference>
<evidence type="ECO:0000256" key="4">
    <source>
        <dbReference type="ARBA" id="ARBA00023172"/>
    </source>
</evidence>
<evidence type="ECO:0000256" key="1">
    <source>
        <dbReference type="ARBA" id="ARBA00008857"/>
    </source>
</evidence>
<dbReference type="PANTHER" id="PTHR30349">
    <property type="entry name" value="PHAGE INTEGRASE-RELATED"/>
    <property type="match status" value="1"/>
</dbReference>
<keyword evidence="3 5" id="KW-0238">DNA-binding</keyword>
<keyword evidence="2" id="KW-0229">DNA integration</keyword>
<dbReference type="SUPFAM" id="SSF56349">
    <property type="entry name" value="DNA breaking-rejoining enzymes"/>
    <property type="match status" value="1"/>
</dbReference>
<dbReference type="InterPro" id="IPR044068">
    <property type="entry name" value="CB"/>
</dbReference>
<evidence type="ECO:0000256" key="5">
    <source>
        <dbReference type="PROSITE-ProRule" id="PRU01248"/>
    </source>
</evidence>
<comment type="caution">
    <text evidence="8">The sequence shown here is derived from an EMBL/GenBank/DDBJ whole genome shotgun (WGS) entry which is preliminary data.</text>
</comment>
<evidence type="ECO:0000259" key="7">
    <source>
        <dbReference type="PROSITE" id="PS51900"/>
    </source>
</evidence>
<dbReference type="PROSITE" id="PS51898">
    <property type="entry name" value="TYR_RECOMBINASE"/>
    <property type="match status" value="1"/>
</dbReference>
<dbReference type="PROSITE" id="PS51900">
    <property type="entry name" value="CB"/>
    <property type="match status" value="1"/>
</dbReference>
<dbReference type="InterPro" id="IPR011010">
    <property type="entry name" value="DNA_brk_join_enz"/>
</dbReference>
<dbReference type="PANTHER" id="PTHR30349:SF64">
    <property type="entry name" value="PROPHAGE INTEGRASE INTD-RELATED"/>
    <property type="match status" value="1"/>
</dbReference>
<dbReference type="GO" id="GO:0015074">
    <property type="term" value="P:DNA integration"/>
    <property type="evidence" value="ECO:0007669"/>
    <property type="project" value="UniProtKB-KW"/>
</dbReference>
<dbReference type="EMBL" id="NAEW01000038">
    <property type="protein sequence ID" value="OQM39022.1"/>
    <property type="molecule type" value="Genomic_DNA"/>
</dbReference>
<feature type="domain" description="Tyr recombinase" evidence="6">
    <location>
        <begin position="114"/>
        <end position="320"/>
    </location>
</feature>
<dbReference type="InterPro" id="IPR010998">
    <property type="entry name" value="Integrase_recombinase_N"/>
</dbReference>
<dbReference type="AlphaFoldDB" id="A0A1V8NRH5"/>
<dbReference type="CDD" id="cd00397">
    <property type="entry name" value="DNA_BRE_C"/>
    <property type="match status" value="1"/>
</dbReference>
<dbReference type="InterPro" id="IPR002104">
    <property type="entry name" value="Integrase_catalytic"/>
</dbReference>
<evidence type="ECO:0000313" key="9">
    <source>
        <dbReference type="Proteomes" id="UP000192573"/>
    </source>
</evidence>
<evidence type="ECO:0000256" key="3">
    <source>
        <dbReference type="ARBA" id="ARBA00023125"/>
    </source>
</evidence>
<dbReference type="Gene3D" id="1.10.150.130">
    <property type="match status" value="1"/>
</dbReference>
<evidence type="ECO:0000313" key="8">
    <source>
        <dbReference type="EMBL" id="OQM39022.1"/>
    </source>
</evidence>
<name>A0A1V8NRH5_CITBR</name>
<sequence>MANDKGITFEMLLNDYFETHHLREDTRWSYEKVTRTFINFIGKDVLPADISKIHVHQWRQKVLYEQQLSTWTWNNKVRHMRAVFNHAIKTGLFPHEKETFENPFYKVVVRQEVKSKKILSPKQMTGLYLVMERHDIMGTQGICKGGRCALMPARFWLTVLDTLRYTGMRQNQLLNLRMGDILRDEDMIVLQARSSKNHNENRVPITPVLRDRLYPLMDELKLRGMKETDQLFNVSWFFAGRKAAEKRMGVYSIRAFFRRLSRECGYAISPHRFRHTIATELMKLPGSNLKIVKDLLGHSSIHTTLEYVDGDIEGIKEALKKYSGKK</sequence>
<dbReference type="RefSeq" id="WP_080861231.1">
    <property type="nucleotide sequence ID" value="NZ_CP077405.1"/>
</dbReference>
<reference evidence="8 9" key="1">
    <citation type="submission" date="2017-03" db="EMBL/GenBank/DDBJ databases">
        <authorList>
            <person name="Afonso C.L."/>
            <person name="Miller P.J."/>
            <person name="Scott M.A."/>
            <person name="Spackman E."/>
            <person name="Goraichik I."/>
            <person name="Dimitrov K.M."/>
            <person name="Suarez D.L."/>
            <person name="Swayne D.E."/>
        </authorList>
    </citation>
    <scope>NUCLEOTIDE SEQUENCE [LARGE SCALE GENOMIC DNA]</scope>
    <source>
        <strain evidence="8 9">ATCC 51113</strain>
    </source>
</reference>
<protein>
    <submittedName>
        <fullName evidence="8">Recombinase XerD</fullName>
    </submittedName>
</protein>
<dbReference type="GO" id="GO:0006310">
    <property type="term" value="P:DNA recombination"/>
    <property type="evidence" value="ECO:0007669"/>
    <property type="project" value="UniProtKB-KW"/>
</dbReference>
<dbReference type="Gene3D" id="1.10.443.10">
    <property type="entry name" value="Intergrase catalytic core"/>
    <property type="match status" value="1"/>
</dbReference>
<dbReference type="Pfam" id="PF00589">
    <property type="entry name" value="Phage_integrase"/>
    <property type="match status" value="1"/>
</dbReference>
<dbReference type="InterPro" id="IPR050090">
    <property type="entry name" value="Tyrosine_recombinase_XerCD"/>
</dbReference>
<keyword evidence="4" id="KW-0233">DNA recombination</keyword>
<dbReference type="InterPro" id="IPR013762">
    <property type="entry name" value="Integrase-like_cat_sf"/>
</dbReference>
<comment type="similarity">
    <text evidence="1">Belongs to the 'phage' integrase family.</text>
</comment>
<organism evidence="8 9">
    <name type="scientific">Citrobacter braakii</name>
    <dbReference type="NCBI Taxonomy" id="57706"/>
    <lineage>
        <taxon>Bacteria</taxon>
        <taxon>Pseudomonadati</taxon>
        <taxon>Pseudomonadota</taxon>
        <taxon>Gammaproteobacteria</taxon>
        <taxon>Enterobacterales</taxon>
        <taxon>Enterobacteriaceae</taxon>
        <taxon>Citrobacter</taxon>
        <taxon>Citrobacter freundii complex</taxon>
    </lineage>
</organism>
<dbReference type="GO" id="GO:0003677">
    <property type="term" value="F:DNA binding"/>
    <property type="evidence" value="ECO:0007669"/>
    <property type="project" value="UniProtKB-UniRule"/>
</dbReference>
<feature type="domain" description="Core-binding (CB)" evidence="7">
    <location>
        <begin position="7"/>
        <end position="88"/>
    </location>
</feature>
<evidence type="ECO:0000256" key="2">
    <source>
        <dbReference type="ARBA" id="ARBA00022908"/>
    </source>
</evidence>
<gene>
    <name evidence="8" type="ORF">BZK42_27030</name>
</gene>